<sequence length="286" mass="31266">MLMKYDRPVVKELLDGMISTQKQDVPPVVTSSSLTLSWGFRFLTGTAAAKPQQGRDRSRWMTLTDPMLSVGKTFLCFGTLHCFGLGDGDGGMVKDIQPRTRQANLEQHFHFIMGNHAIYPSFDLHKFEESLKASVFLLKLTGHLPRPVRFAEISSEEIQKETGLSKTPAEDHDTFYFRVLLEYMAAKGIIGNYNTETYNNMIKALGLARAAKPDVAVGSELIGQLAPVVGTSSTHPGVAQAPTAHSSHGANSQVSSAGNYPPRINVVSLLQNATEDPSNGNLVHHM</sequence>
<organism evidence="2 3">
    <name type="scientific">Lentinula lateritia</name>
    <dbReference type="NCBI Taxonomy" id="40482"/>
    <lineage>
        <taxon>Eukaryota</taxon>
        <taxon>Fungi</taxon>
        <taxon>Dikarya</taxon>
        <taxon>Basidiomycota</taxon>
        <taxon>Agaricomycotina</taxon>
        <taxon>Agaricomycetes</taxon>
        <taxon>Agaricomycetidae</taxon>
        <taxon>Agaricales</taxon>
        <taxon>Marasmiineae</taxon>
        <taxon>Omphalotaceae</taxon>
        <taxon>Lentinula</taxon>
    </lineage>
</organism>
<evidence type="ECO:0000256" key="1">
    <source>
        <dbReference type="SAM" id="MobiDB-lite"/>
    </source>
</evidence>
<feature type="compositionally biased region" description="Polar residues" evidence="1">
    <location>
        <begin position="243"/>
        <end position="257"/>
    </location>
</feature>
<name>A0A9W9A9I8_9AGAR</name>
<protein>
    <submittedName>
        <fullName evidence="2">Uncharacterized protein</fullName>
    </submittedName>
</protein>
<proteinExistence type="predicted"/>
<comment type="caution">
    <text evidence="2">The sequence shown here is derived from an EMBL/GenBank/DDBJ whole genome shotgun (WGS) entry which is preliminary data.</text>
</comment>
<gene>
    <name evidence="2" type="ORF">C8J55DRAFT_516022</name>
</gene>
<dbReference type="EMBL" id="JANVFS010000019">
    <property type="protein sequence ID" value="KAJ4476891.1"/>
    <property type="molecule type" value="Genomic_DNA"/>
</dbReference>
<reference evidence="2" key="2">
    <citation type="journal article" date="2023" name="Proc. Natl. Acad. Sci. U.S.A.">
        <title>A global phylogenomic analysis of the shiitake genus Lentinula.</title>
        <authorList>
            <person name="Sierra-Patev S."/>
            <person name="Min B."/>
            <person name="Naranjo-Ortiz M."/>
            <person name="Looney B."/>
            <person name="Konkel Z."/>
            <person name="Slot J.C."/>
            <person name="Sakamoto Y."/>
            <person name="Steenwyk J.L."/>
            <person name="Rokas A."/>
            <person name="Carro J."/>
            <person name="Camarero S."/>
            <person name="Ferreira P."/>
            <person name="Molpeceres G."/>
            <person name="Ruiz-Duenas F.J."/>
            <person name="Serrano A."/>
            <person name="Henrissat B."/>
            <person name="Drula E."/>
            <person name="Hughes K.W."/>
            <person name="Mata J.L."/>
            <person name="Ishikawa N.K."/>
            <person name="Vargas-Isla R."/>
            <person name="Ushijima S."/>
            <person name="Smith C.A."/>
            <person name="Donoghue J."/>
            <person name="Ahrendt S."/>
            <person name="Andreopoulos W."/>
            <person name="He G."/>
            <person name="LaButti K."/>
            <person name="Lipzen A."/>
            <person name="Ng V."/>
            <person name="Riley R."/>
            <person name="Sandor L."/>
            <person name="Barry K."/>
            <person name="Martinez A.T."/>
            <person name="Xiao Y."/>
            <person name="Gibbons J.G."/>
            <person name="Terashima K."/>
            <person name="Grigoriev I.V."/>
            <person name="Hibbett D."/>
        </authorList>
    </citation>
    <scope>NUCLEOTIDE SEQUENCE</scope>
    <source>
        <strain evidence="2">Sp2 HRB7682 ss15</strain>
    </source>
</reference>
<reference evidence="2" key="1">
    <citation type="submission" date="2022-08" db="EMBL/GenBank/DDBJ databases">
        <authorList>
            <consortium name="DOE Joint Genome Institute"/>
            <person name="Min B."/>
            <person name="Riley R."/>
            <person name="Sierra-Patev S."/>
            <person name="Naranjo-Ortiz M."/>
            <person name="Looney B."/>
            <person name="Konkel Z."/>
            <person name="Slot J.C."/>
            <person name="Sakamoto Y."/>
            <person name="Steenwyk J.L."/>
            <person name="Rokas A."/>
            <person name="Carro J."/>
            <person name="Camarero S."/>
            <person name="Ferreira P."/>
            <person name="Molpeceres G."/>
            <person name="Ruiz-Duenas F.J."/>
            <person name="Serrano A."/>
            <person name="Henrissat B."/>
            <person name="Drula E."/>
            <person name="Hughes K.W."/>
            <person name="Mata J.L."/>
            <person name="Ishikawa N.K."/>
            <person name="Vargas-Isla R."/>
            <person name="Ushijima S."/>
            <person name="Smith C.A."/>
            <person name="Ahrendt S."/>
            <person name="Andreopoulos W."/>
            <person name="He G."/>
            <person name="Labutti K."/>
            <person name="Lipzen A."/>
            <person name="Ng V."/>
            <person name="Sandor L."/>
            <person name="Barry K."/>
            <person name="Martinez A.T."/>
            <person name="Xiao Y."/>
            <person name="Gibbons J.G."/>
            <person name="Terashima K."/>
            <person name="Hibbett D.S."/>
            <person name="Grigoriev I.V."/>
        </authorList>
    </citation>
    <scope>NUCLEOTIDE SEQUENCE</scope>
    <source>
        <strain evidence="2">Sp2 HRB7682 ss15</strain>
    </source>
</reference>
<feature type="region of interest" description="Disordered" evidence="1">
    <location>
        <begin position="232"/>
        <end position="257"/>
    </location>
</feature>
<evidence type="ECO:0000313" key="2">
    <source>
        <dbReference type="EMBL" id="KAJ4476891.1"/>
    </source>
</evidence>
<dbReference type="Proteomes" id="UP001150238">
    <property type="component" value="Unassembled WGS sequence"/>
</dbReference>
<accession>A0A9W9A9I8</accession>
<dbReference type="AlphaFoldDB" id="A0A9W9A9I8"/>
<evidence type="ECO:0000313" key="3">
    <source>
        <dbReference type="Proteomes" id="UP001150238"/>
    </source>
</evidence>